<proteinExistence type="predicted"/>
<evidence type="ECO:0000313" key="5">
    <source>
        <dbReference type="WBParaSite" id="nRc.2.0.1.t28601-RA"/>
    </source>
</evidence>
<dbReference type="WBParaSite" id="nRc.2.0.1.t28601-RA">
    <property type="protein sequence ID" value="nRc.2.0.1.t28601-RA"/>
    <property type="gene ID" value="nRc.2.0.1.g28601"/>
</dbReference>
<reference evidence="5" key="1">
    <citation type="submission" date="2022-11" db="UniProtKB">
        <authorList>
            <consortium name="WormBaseParasite"/>
        </authorList>
    </citation>
    <scope>IDENTIFICATION</scope>
</reference>
<feature type="domain" description="Methyl-CpG-binding" evidence="3">
    <location>
        <begin position="25"/>
        <end position="104"/>
    </location>
</feature>
<dbReference type="Proteomes" id="UP000887565">
    <property type="component" value="Unplaced"/>
</dbReference>
<sequence length="267" mass="29961">MVRAKKVAGDTRGYSNGSHRGAKSQPVHLTRHGFDGHLAPPNRQTANIVRQPVTLVHTTSKMSKAPPANLMTDQLSQTNQQQHQLKNSREKPKQVFWCKRLEGYRPMLFRMNQMADQAVIEPLSLPNRITVSDRPEIQFYLQPEELLPPALAGGRMKPILMSWNADLKSFFFLSTYYGFLAIGPDVTDSAACVSLASFLQTPSLDRDSTGQICTKKVLESNPGVFTDPTQPLIQAVILTDQDILAQERRVLDARRRLEEALKHFGGR</sequence>
<evidence type="ECO:0000259" key="3">
    <source>
        <dbReference type="Pfam" id="PF16564"/>
    </source>
</evidence>
<evidence type="ECO:0000313" key="4">
    <source>
        <dbReference type="Proteomes" id="UP000887565"/>
    </source>
</evidence>
<feature type="region of interest" description="Disordered" evidence="1">
    <location>
        <begin position="1"/>
        <end position="44"/>
    </location>
</feature>
<dbReference type="OMA" id="CKVHIEL"/>
<protein>
    <submittedName>
        <fullName evidence="5">Uncharacterized protein</fullName>
    </submittedName>
</protein>
<dbReference type="InterPro" id="IPR025884">
    <property type="entry name" value="MeCpG-bd_2/3_C_dom"/>
</dbReference>
<dbReference type="Pfam" id="PF16564">
    <property type="entry name" value="MBDa"/>
    <property type="match status" value="1"/>
</dbReference>
<dbReference type="GO" id="GO:0005634">
    <property type="term" value="C:nucleus"/>
    <property type="evidence" value="ECO:0007669"/>
    <property type="project" value="UniProtKB-ARBA"/>
</dbReference>
<dbReference type="Pfam" id="PF14048">
    <property type="entry name" value="MBD_C"/>
    <property type="match status" value="1"/>
</dbReference>
<keyword evidence="4" id="KW-1185">Reference proteome</keyword>
<feature type="domain" description="Methyl-CpG binding protein 2/3 C-terminal" evidence="2">
    <location>
        <begin position="182"/>
        <end position="261"/>
    </location>
</feature>
<accession>A0A915JRV8</accession>
<organism evidence="4 5">
    <name type="scientific">Romanomermis culicivorax</name>
    <name type="common">Nematode worm</name>
    <dbReference type="NCBI Taxonomy" id="13658"/>
    <lineage>
        <taxon>Eukaryota</taxon>
        <taxon>Metazoa</taxon>
        <taxon>Ecdysozoa</taxon>
        <taxon>Nematoda</taxon>
        <taxon>Enoplea</taxon>
        <taxon>Dorylaimia</taxon>
        <taxon>Mermithida</taxon>
        <taxon>Mermithoidea</taxon>
        <taxon>Mermithidae</taxon>
        <taxon>Romanomermis</taxon>
    </lineage>
</organism>
<evidence type="ECO:0000256" key="1">
    <source>
        <dbReference type="SAM" id="MobiDB-lite"/>
    </source>
</evidence>
<evidence type="ECO:0000259" key="2">
    <source>
        <dbReference type="Pfam" id="PF14048"/>
    </source>
</evidence>
<name>A0A915JRV8_ROMCU</name>
<dbReference type="AlphaFoldDB" id="A0A915JRV8"/>
<dbReference type="InterPro" id="IPR032343">
    <property type="entry name" value="MBD2/MBD3_p55-bd"/>
</dbReference>